<comment type="caution">
    <text evidence="2">The sequence shown here is derived from an EMBL/GenBank/DDBJ whole genome shotgun (WGS) entry which is preliminary data.</text>
</comment>
<protein>
    <recommendedName>
        <fullName evidence="1">MaoC-like domain-containing protein</fullName>
    </recommendedName>
</protein>
<name>A0ABR0AAL9_9CRUS</name>
<dbReference type="InterPro" id="IPR050965">
    <property type="entry name" value="UPF0336/Enoyl-CoA_hydratase"/>
</dbReference>
<accession>A0ABR0AAL9</accession>
<dbReference type="InterPro" id="IPR029069">
    <property type="entry name" value="HotDog_dom_sf"/>
</dbReference>
<dbReference type="EMBL" id="JAOYFB010000037">
    <property type="protein sequence ID" value="KAK4022118.1"/>
    <property type="molecule type" value="Genomic_DNA"/>
</dbReference>
<dbReference type="InterPro" id="IPR002539">
    <property type="entry name" value="MaoC-like_dom"/>
</dbReference>
<evidence type="ECO:0000313" key="3">
    <source>
        <dbReference type="Proteomes" id="UP001234178"/>
    </source>
</evidence>
<feature type="domain" description="MaoC-like" evidence="1">
    <location>
        <begin position="19"/>
        <end position="101"/>
    </location>
</feature>
<dbReference type="Proteomes" id="UP001234178">
    <property type="component" value="Unassembled WGS sequence"/>
</dbReference>
<dbReference type="Pfam" id="PF01575">
    <property type="entry name" value="MaoC_dehydratas"/>
    <property type="match status" value="1"/>
</dbReference>
<evidence type="ECO:0000313" key="2">
    <source>
        <dbReference type="EMBL" id="KAK4022118.1"/>
    </source>
</evidence>
<sequence>MFIKIFQSLLKQSTNRKHSYAEVVGDFNSVHFGEEAIAHGLLLNGFVGAILGTKLPGPGYVVCEQSMTFPNPCRVGDDIEIVVEILEVRKIVVCKYVCTSVSKNYVVHQGTAKLMKFKGRGLLVRSKNSLKSINILLKRRLGQLERGKTICASSSAIFA</sequence>
<reference evidence="2 3" key="1">
    <citation type="journal article" date="2023" name="Nucleic Acids Res.">
        <title>The hologenome of Daphnia magna reveals possible DNA methylation and microbiome-mediated evolution of the host genome.</title>
        <authorList>
            <person name="Chaturvedi A."/>
            <person name="Li X."/>
            <person name="Dhandapani V."/>
            <person name="Marshall H."/>
            <person name="Kissane S."/>
            <person name="Cuenca-Cambronero M."/>
            <person name="Asole G."/>
            <person name="Calvet F."/>
            <person name="Ruiz-Romero M."/>
            <person name="Marangio P."/>
            <person name="Guigo R."/>
            <person name="Rago D."/>
            <person name="Mirbahai L."/>
            <person name="Eastwood N."/>
            <person name="Colbourne J.K."/>
            <person name="Zhou J."/>
            <person name="Mallon E."/>
            <person name="Orsini L."/>
        </authorList>
    </citation>
    <scope>NUCLEOTIDE SEQUENCE [LARGE SCALE GENOMIC DNA]</scope>
    <source>
        <strain evidence="2">LRV0_1</strain>
    </source>
</reference>
<dbReference type="SUPFAM" id="SSF54637">
    <property type="entry name" value="Thioesterase/thiol ester dehydrase-isomerase"/>
    <property type="match status" value="1"/>
</dbReference>
<organism evidence="2 3">
    <name type="scientific">Daphnia magna</name>
    <dbReference type="NCBI Taxonomy" id="35525"/>
    <lineage>
        <taxon>Eukaryota</taxon>
        <taxon>Metazoa</taxon>
        <taxon>Ecdysozoa</taxon>
        <taxon>Arthropoda</taxon>
        <taxon>Crustacea</taxon>
        <taxon>Branchiopoda</taxon>
        <taxon>Diplostraca</taxon>
        <taxon>Cladocera</taxon>
        <taxon>Anomopoda</taxon>
        <taxon>Daphniidae</taxon>
        <taxon>Daphnia</taxon>
    </lineage>
</organism>
<dbReference type="PANTHER" id="PTHR43437:SF3">
    <property type="entry name" value="HYDROXYACYL-THIOESTER DEHYDRATASE TYPE 2, MITOCHONDRIAL"/>
    <property type="match status" value="1"/>
</dbReference>
<evidence type="ECO:0000259" key="1">
    <source>
        <dbReference type="Pfam" id="PF01575"/>
    </source>
</evidence>
<dbReference type="Gene3D" id="3.10.129.10">
    <property type="entry name" value="Hotdog Thioesterase"/>
    <property type="match status" value="1"/>
</dbReference>
<keyword evidence="3" id="KW-1185">Reference proteome</keyword>
<dbReference type="PANTHER" id="PTHR43437">
    <property type="entry name" value="HYDROXYACYL-THIOESTER DEHYDRATASE TYPE 2, MITOCHONDRIAL-RELATED"/>
    <property type="match status" value="1"/>
</dbReference>
<proteinExistence type="predicted"/>
<gene>
    <name evidence="2" type="ORF">OUZ56_007603</name>
</gene>